<evidence type="ECO:0000313" key="3">
    <source>
        <dbReference type="EMBL" id="KOM48205.1"/>
    </source>
</evidence>
<evidence type="ECO:0000313" key="4">
    <source>
        <dbReference type="Proteomes" id="UP000053144"/>
    </source>
</evidence>
<organism evidence="3 4">
    <name type="scientific">Phaseolus angularis</name>
    <name type="common">Azuki bean</name>
    <name type="synonym">Vigna angularis</name>
    <dbReference type="NCBI Taxonomy" id="3914"/>
    <lineage>
        <taxon>Eukaryota</taxon>
        <taxon>Viridiplantae</taxon>
        <taxon>Streptophyta</taxon>
        <taxon>Embryophyta</taxon>
        <taxon>Tracheophyta</taxon>
        <taxon>Spermatophyta</taxon>
        <taxon>Magnoliopsida</taxon>
        <taxon>eudicotyledons</taxon>
        <taxon>Gunneridae</taxon>
        <taxon>Pentapetalae</taxon>
        <taxon>rosids</taxon>
        <taxon>fabids</taxon>
        <taxon>Fabales</taxon>
        <taxon>Fabaceae</taxon>
        <taxon>Papilionoideae</taxon>
        <taxon>50 kb inversion clade</taxon>
        <taxon>NPAAA clade</taxon>
        <taxon>indigoferoid/millettioid clade</taxon>
        <taxon>Phaseoleae</taxon>
        <taxon>Vigna</taxon>
    </lineage>
</organism>
<dbReference type="Pfam" id="PF20167">
    <property type="entry name" value="Transposase_32"/>
    <property type="match status" value="1"/>
</dbReference>
<evidence type="ECO:0000259" key="2">
    <source>
        <dbReference type="Pfam" id="PF20167"/>
    </source>
</evidence>
<name>A0A0L9UZB6_PHAAN</name>
<gene>
    <name evidence="3" type="ORF">LR48_Vigan07g190900</name>
</gene>
<dbReference type="Gramene" id="KOM48205">
    <property type="protein sequence ID" value="KOM48205"/>
    <property type="gene ID" value="LR48_Vigan07g190900"/>
</dbReference>
<dbReference type="AlphaFoldDB" id="A0A0L9UZB6"/>
<dbReference type="EMBL" id="CM003377">
    <property type="protein sequence ID" value="KOM48205.1"/>
    <property type="molecule type" value="Genomic_DNA"/>
</dbReference>
<sequence length="294" mass="34417">MFPKWMETQELSTLIQMKGDWYPNLVRVFYHNLEIVNRDIRSKVKGVSICIDNNVWQQVFGLKAEGIFSHLPNSEINRWLKKRDLYRSWLRFLGKYTIERLFVHEGLNMEEKITIYLLAWVILPGRLLQDRMTTEDVYLLHGIKNDVPTNWVEVLKDHMTEVALSKSHYLPYAVLVNRILILQGVNVDGEHKCSCNCINVVNQNIVASCGLVKTMRRWCFKGEEDLVHSSGSSPAVNEDRTNFLPKTNFERFVVNQFRNLIERVTNLERKLDNAQHKRENVSFDKDSKNSSDSE</sequence>
<feature type="region of interest" description="Disordered" evidence="1">
    <location>
        <begin position="275"/>
        <end position="294"/>
    </location>
</feature>
<protein>
    <recommendedName>
        <fullName evidence="2">Putative plant transposon protein domain-containing protein</fullName>
    </recommendedName>
</protein>
<accession>A0A0L9UZB6</accession>
<dbReference type="Proteomes" id="UP000053144">
    <property type="component" value="Chromosome 7"/>
</dbReference>
<evidence type="ECO:0000256" key="1">
    <source>
        <dbReference type="SAM" id="MobiDB-lite"/>
    </source>
</evidence>
<reference evidence="4" key="1">
    <citation type="journal article" date="2015" name="Proc. Natl. Acad. Sci. U.S.A.">
        <title>Genome sequencing of adzuki bean (Vigna angularis) provides insight into high starch and low fat accumulation and domestication.</title>
        <authorList>
            <person name="Yang K."/>
            <person name="Tian Z."/>
            <person name="Chen C."/>
            <person name="Luo L."/>
            <person name="Zhao B."/>
            <person name="Wang Z."/>
            <person name="Yu L."/>
            <person name="Li Y."/>
            <person name="Sun Y."/>
            <person name="Li W."/>
            <person name="Chen Y."/>
            <person name="Li Y."/>
            <person name="Zhang Y."/>
            <person name="Ai D."/>
            <person name="Zhao J."/>
            <person name="Shang C."/>
            <person name="Ma Y."/>
            <person name="Wu B."/>
            <person name="Wang M."/>
            <person name="Gao L."/>
            <person name="Sun D."/>
            <person name="Zhang P."/>
            <person name="Guo F."/>
            <person name="Wang W."/>
            <person name="Li Y."/>
            <person name="Wang J."/>
            <person name="Varshney R.K."/>
            <person name="Wang J."/>
            <person name="Ling H.Q."/>
            <person name="Wan P."/>
        </authorList>
    </citation>
    <scope>NUCLEOTIDE SEQUENCE</scope>
    <source>
        <strain evidence="4">cv. Jingnong 6</strain>
    </source>
</reference>
<proteinExistence type="predicted"/>
<dbReference type="InterPro" id="IPR046796">
    <property type="entry name" value="Transposase_32_dom"/>
</dbReference>
<feature type="domain" description="Putative plant transposon protein" evidence="2">
    <location>
        <begin position="12"/>
        <end position="186"/>
    </location>
</feature>